<dbReference type="PANTHER" id="PTHR17901">
    <property type="entry name" value="MAGNESIUM-DEPENDENT PHOSPHATASE 1 MDP1"/>
    <property type="match status" value="1"/>
</dbReference>
<dbReference type="InterPro" id="IPR023214">
    <property type="entry name" value="HAD_sf"/>
</dbReference>
<dbReference type="SFLD" id="SFLDG01131">
    <property type="entry name" value="C1.5.2:_MDP_Like"/>
    <property type="match status" value="1"/>
</dbReference>
<gene>
    <name evidence="1" type="primary">MDP1</name>
    <name evidence="1" type="ORF">SNEC2469_LOCUS7038</name>
</gene>
<dbReference type="InterPro" id="IPR036412">
    <property type="entry name" value="HAD-like_sf"/>
</dbReference>
<name>A0A812N4Q9_9DINO</name>
<dbReference type="SFLD" id="SFLDS00003">
    <property type="entry name" value="Haloacid_Dehalogenase"/>
    <property type="match status" value="1"/>
</dbReference>
<reference evidence="1" key="1">
    <citation type="submission" date="2021-02" db="EMBL/GenBank/DDBJ databases">
        <authorList>
            <person name="Dougan E. K."/>
            <person name="Rhodes N."/>
            <person name="Thang M."/>
            <person name="Chan C."/>
        </authorList>
    </citation>
    <scope>NUCLEOTIDE SEQUENCE</scope>
</reference>
<comment type="caution">
    <text evidence="1">The sequence shown here is derived from an EMBL/GenBank/DDBJ whole genome shotgun (WGS) entry which is preliminary data.</text>
</comment>
<dbReference type="InterPro" id="IPR010036">
    <property type="entry name" value="MDP_1_eu_arc"/>
</dbReference>
<dbReference type="SUPFAM" id="SSF56784">
    <property type="entry name" value="HAD-like"/>
    <property type="match status" value="1"/>
</dbReference>
<evidence type="ECO:0000313" key="1">
    <source>
        <dbReference type="EMBL" id="CAE7287786.1"/>
    </source>
</evidence>
<dbReference type="EMBL" id="CAJNJA010012075">
    <property type="protein sequence ID" value="CAE7287786.1"/>
    <property type="molecule type" value="Genomic_DNA"/>
</dbReference>
<dbReference type="Proteomes" id="UP000601435">
    <property type="component" value="Unassembled WGS sequence"/>
</dbReference>
<keyword evidence="2" id="KW-1185">Reference proteome</keyword>
<dbReference type="OrthoDB" id="427250at2759"/>
<dbReference type="PANTHER" id="PTHR17901:SF14">
    <property type="entry name" value="MAGNESIUM-DEPENDENT PHOSPHATASE 1"/>
    <property type="match status" value="1"/>
</dbReference>
<dbReference type="GO" id="GO:0003993">
    <property type="term" value="F:acid phosphatase activity"/>
    <property type="evidence" value="ECO:0007669"/>
    <property type="project" value="TreeGrafter"/>
</dbReference>
<accession>A0A812N4Q9</accession>
<dbReference type="AlphaFoldDB" id="A0A812N4Q9"/>
<protein>
    <submittedName>
        <fullName evidence="1">MDP1 protein</fullName>
    </submittedName>
</protein>
<proteinExistence type="predicted"/>
<dbReference type="Pfam" id="PF12689">
    <property type="entry name" value="Acid_PPase"/>
    <property type="match status" value="1"/>
</dbReference>
<organism evidence="1 2">
    <name type="scientific">Symbiodinium necroappetens</name>
    <dbReference type="NCBI Taxonomy" id="1628268"/>
    <lineage>
        <taxon>Eukaryota</taxon>
        <taxon>Sar</taxon>
        <taxon>Alveolata</taxon>
        <taxon>Dinophyceae</taxon>
        <taxon>Suessiales</taxon>
        <taxon>Symbiodiniaceae</taxon>
        <taxon>Symbiodinium</taxon>
    </lineage>
</organism>
<dbReference type="Gene3D" id="3.40.50.1000">
    <property type="entry name" value="HAD superfamily/HAD-like"/>
    <property type="match status" value="1"/>
</dbReference>
<dbReference type="SFLD" id="SFLDG01129">
    <property type="entry name" value="C1.5:_HAD__Beta-PGM__Phosphata"/>
    <property type="match status" value="1"/>
</dbReference>
<evidence type="ECO:0000313" key="2">
    <source>
        <dbReference type="Proteomes" id="UP000601435"/>
    </source>
</evidence>
<sequence length="181" mass="19544">MLPALIVFDLDACLWTPEMYELTTSPSAYCSKRGGVIAGRDTVSLFPGAQSVLQRLCTDATLSGIQIAVASSTTEPAFANKCLDEFPLLPGKVEKVADLVKFRQIYPGSKGAQHFPKLKDESGLSYENMIFFDDCTYSDNCADVASRCPGVLCVRTPRGLTEEDFDLALAAFASGKKGVIK</sequence>